<evidence type="ECO:0000313" key="2">
    <source>
        <dbReference type="Proteomes" id="UP001499863"/>
    </source>
</evidence>
<accession>A0ABN1YC25</accession>
<comment type="caution">
    <text evidence="1">The sequence shown here is derived from an EMBL/GenBank/DDBJ whole genome shotgun (WGS) entry which is preliminary data.</text>
</comment>
<keyword evidence="2" id="KW-1185">Reference proteome</keyword>
<organism evidence="1 2">
    <name type="scientific">Kitasatospora putterlickiae</name>
    <dbReference type="NCBI Taxonomy" id="221725"/>
    <lineage>
        <taxon>Bacteria</taxon>
        <taxon>Bacillati</taxon>
        <taxon>Actinomycetota</taxon>
        <taxon>Actinomycetes</taxon>
        <taxon>Kitasatosporales</taxon>
        <taxon>Streptomycetaceae</taxon>
        <taxon>Kitasatospora</taxon>
    </lineage>
</organism>
<protein>
    <submittedName>
        <fullName evidence="1">Uncharacterized protein</fullName>
    </submittedName>
</protein>
<evidence type="ECO:0000313" key="1">
    <source>
        <dbReference type="EMBL" id="GAA1403627.1"/>
    </source>
</evidence>
<name>A0ABN1YC25_9ACTN</name>
<dbReference type="EMBL" id="BAAAKJ010000260">
    <property type="protein sequence ID" value="GAA1403627.1"/>
    <property type="molecule type" value="Genomic_DNA"/>
</dbReference>
<gene>
    <name evidence="1" type="ORF">GCM10009639_48690</name>
</gene>
<sequence length="42" mass="4827">MRAMYYFDEADTPDDVIKAAEKVLGSDNVFLFSMEDDDCDDE</sequence>
<reference evidence="1 2" key="1">
    <citation type="journal article" date="2019" name="Int. J. Syst. Evol. Microbiol.">
        <title>The Global Catalogue of Microorganisms (GCM) 10K type strain sequencing project: providing services to taxonomists for standard genome sequencing and annotation.</title>
        <authorList>
            <consortium name="The Broad Institute Genomics Platform"/>
            <consortium name="The Broad Institute Genome Sequencing Center for Infectious Disease"/>
            <person name="Wu L."/>
            <person name="Ma J."/>
        </authorList>
    </citation>
    <scope>NUCLEOTIDE SEQUENCE [LARGE SCALE GENOMIC DNA]</scope>
    <source>
        <strain evidence="1 2">JCM 12393</strain>
    </source>
</reference>
<dbReference type="RefSeq" id="WP_344339358.1">
    <property type="nucleotide sequence ID" value="NZ_BAAAKJ010000260.1"/>
</dbReference>
<proteinExistence type="predicted"/>
<dbReference type="Proteomes" id="UP001499863">
    <property type="component" value="Unassembled WGS sequence"/>
</dbReference>